<comment type="caution">
    <text evidence="1">The sequence shown here is derived from an EMBL/GenBank/DDBJ whole genome shotgun (WGS) entry which is preliminary data.</text>
</comment>
<evidence type="ECO:0000313" key="1">
    <source>
        <dbReference type="EMBL" id="GAA4335179.1"/>
    </source>
</evidence>
<evidence type="ECO:0000313" key="2">
    <source>
        <dbReference type="Proteomes" id="UP001501671"/>
    </source>
</evidence>
<dbReference type="InterPro" id="IPR021333">
    <property type="entry name" value="DUF2946"/>
</dbReference>
<name>A0ABP8H6R5_9BURK</name>
<dbReference type="Pfam" id="PF11162">
    <property type="entry name" value="DUF2946"/>
    <property type="match status" value="1"/>
</dbReference>
<protein>
    <recommendedName>
        <fullName evidence="3">DUF2946 domain-containing protein</fullName>
    </recommendedName>
</protein>
<proteinExistence type="predicted"/>
<dbReference type="Proteomes" id="UP001501671">
    <property type="component" value="Unassembled WGS sequence"/>
</dbReference>
<dbReference type="EMBL" id="BAABFO010000013">
    <property type="protein sequence ID" value="GAA4335179.1"/>
    <property type="molecule type" value="Genomic_DNA"/>
</dbReference>
<gene>
    <name evidence="1" type="ORF">GCM10023144_28140</name>
</gene>
<keyword evidence="2" id="KW-1185">Reference proteome</keyword>
<accession>A0ABP8H6R5</accession>
<evidence type="ECO:0008006" key="3">
    <source>
        <dbReference type="Google" id="ProtNLM"/>
    </source>
</evidence>
<reference evidence="2" key="1">
    <citation type="journal article" date="2019" name="Int. J. Syst. Evol. Microbiol.">
        <title>The Global Catalogue of Microorganisms (GCM) 10K type strain sequencing project: providing services to taxonomists for standard genome sequencing and annotation.</title>
        <authorList>
            <consortium name="The Broad Institute Genomics Platform"/>
            <consortium name="The Broad Institute Genome Sequencing Center for Infectious Disease"/>
            <person name="Wu L."/>
            <person name="Ma J."/>
        </authorList>
    </citation>
    <scope>NUCLEOTIDE SEQUENCE [LARGE SCALE GENOMIC DNA]</scope>
    <source>
        <strain evidence="2">JCM 17666</strain>
    </source>
</reference>
<sequence>MLAPRLLQAVRYHRRMGKIVGLRTAWLALACALFGALLPTLYAARPQGDFVAAICSAQGASLHPAGPDTGGDPALPAAFHCPLCSAAAIAVPPPAPPAWSAARGLSYLLRDAPSGTPREPILLLSFLSRAPPV</sequence>
<organism evidence="1 2">
    <name type="scientific">Pigmentiphaga soli</name>
    <dbReference type="NCBI Taxonomy" id="1007095"/>
    <lineage>
        <taxon>Bacteria</taxon>
        <taxon>Pseudomonadati</taxon>
        <taxon>Pseudomonadota</taxon>
        <taxon>Betaproteobacteria</taxon>
        <taxon>Burkholderiales</taxon>
        <taxon>Alcaligenaceae</taxon>
        <taxon>Pigmentiphaga</taxon>
    </lineage>
</organism>